<sequence>MIRVATPLNIAGRRLATRHAFLATTAGASRPITRSLSTRTGGPRDHAPDRPLAQAPCSVTATGTAVITLVGAAMGTDLCVSGPGFGTCIIASVAATSCYLTNDAARTGWHKGNSIPLATITVLSSLCIAADMAML</sequence>
<reference evidence="1 2" key="1">
    <citation type="journal article" date="2013" name="Science">
        <title>Pandoraviruses: amoeba viruses with genomes up to 2.5 Mb reaching that of parasitic eukaryotes.</title>
        <authorList>
            <person name="Philippe N."/>
            <person name="Legendre M."/>
            <person name="Doutre G."/>
            <person name="Coute Y."/>
            <person name="Poirot O."/>
            <person name="Lescot M."/>
            <person name="Arslan D."/>
            <person name="Seltzer V."/>
            <person name="Bertaux L."/>
            <person name="Bruley C."/>
            <person name="Garin J."/>
            <person name="Claverie J.M."/>
            <person name="Abergel C."/>
        </authorList>
    </citation>
    <scope>NUCLEOTIDE SEQUENCE [LARGE SCALE GENOMIC DNA]</scope>
    <source>
        <strain evidence="1">Melbourne</strain>
    </source>
</reference>
<evidence type="ECO:0000313" key="2">
    <source>
        <dbReference type="Proteomes" id="UP000201566"/>
    </source>
</evidence>
<name>S4VRQ1_9VIRU</name>
<proteinExistence type="predicted"/>
<dbReference type="RefSeq" id="YP_008318734.1">
    <property type="nucleotide sequence ID" value="NC_021858.1"/>
</dbReference>
<dbReference type="Proteomes" id="UP000201566">
    <property type="component" value="Segment"/>
</dbReference>
<dbReference type="KEGG" id="vg:16512738"/>
<gene>
    <name evidence="1" type="ORF">pdul_cds_143</name>
</gene>
<dbReference type="EMBL" id="KC977570">
    <property type="protein sequence ID" value="AGO82065.1"/>
    <property type="molecule type" value="Genomic_DNA"/>
</dbReference>
<dbReference type="GeneID" id="16512738"/>
<evidence type="ECO:0000313" key="1">
    <source>
        <dbReference type="EMBL" id="AGO82065.1"/>
    </source>
</evidence>
<protein>
    <submittedName>
        <fullName evidence="1">Uncharacterized protein</fullName>
    </submittedName>
</protein>
<accession>S4VRQ1</accession>
<organism evidence="1 2">
    <name type="scientific">Pandoravirus dulcis</name>
    <dbReference type="NCBI Taxonomy" id="1349409"/>
    <lineage>
        <taxon>Viruses</taxon>
        <taxon>Pandoravirus</taxon>
    </lineage>
</organism>